<reference evidence="9 10" key="1">
    <citation type="submission" date="2019-11" db="EMBL/GenBank/DDBJ databases">
        <title>Pseudodesulfovibrio alkaliphilus, sp. nov., an alkaliphilic sulfate-reducing bacteria from mud volcano of Taman peninsula, Russia.</title>
        <authorList>
            <person name="Frolova A."/>
            <person name="Merkel A.Y."/>
            <person name="Slobodkin A.I."/>
        </authorList>
    </citation>
    <scope>NUCLEOTIDE SEQUENCE [LARGE SCALE GENOMIC DNA]</scope>
    <source>
        <strain evidence="9 10">F-1</strain>
    </source>
</reference>
<proteinExistence type="inferred from homology"/>
<organism evidence="9 10">
    <name type="scientific">Pseudodesulfovibrio alkaliphilus</name>
    <dbReference type="NCBI Taxonomy" id="2661613"/>
    <lineage>
        <taxon>Bacteria</taxon>
        <taxon>Pseudomonadati</taxon>
        <taxon>Thermodesulfobacteriota</taxon>
        <taxon>Desulfovibrionia</taxon>
        <taxon>Desulfovibrionales</taxon>
        <taxon>Desulfovibrionaceae</taxon>
    </lineage>
</organism>
<dbReference type="RefSeq" id="WP_155932327.1">
    <property type="nucleotide sequence ID" value="NZ_WODC01000001.1"/>
</dbReference>
<gene>
    <name evidence="9" type="ORF">GKC30_03720</name>
</gene>
<keyword evidence="5" id="KW-0547">Nucleotide-binding</keyword>
<keyword evidence="3" id="KW-0813">Transport</keyword>
<dbReference type="SMART" id="SM00382">
    <property type="entry name" value="AAA"/>
    <property type="match status" value="2"/>
</dbReference>
<dbReference type="CDD" id="cd03257">
    <property type="entry name" value="ABC_NikE_OppD_transporters"/>
    <property type="match status" value="2"/>
</dbReference>
<dbReference type="SUPFAM" id="SSF52540">
    <property type="entry name" value="P-loop containing nucleoside triphosphate hydrolases"/>
    <property type="match status" value="2"/>
</dbReference>
<dbReference type="AlphaFoldDB" id="A0A7K1KL28"/>
<evidence type="ECO:0000256" key="7">
    <source>
        <dbReference type="ARBA" id="ARBA00023136"/>
    </source>
</evidence>
<dbReference type="FunFam" id="3.40.50.300:FF:000016">
    <property type="entry name" value="Oligopeptide ABC transporter ATP-binding component"/>
    <property type="match status" value="1"/>
</dbReference>
<evidence type="ECO:0000256" key="2">
    <source>
        <dbReference type="ARBA" id="ARBA00005417"/>
    </source>
</evidence>
<sequence length="532" mass="57908">MMDSLLEIRGLCVSFTGQPQKSPAVRGLDLSLEKGQCLALVGESGSGKSVTAQAVMGLLPSGSTRVTGSVHLAGTDMISAPPEMVRAMRGNRVGMIFQEPQSALNPLHCVEKQIGETLKAHGRVSAAQARRRTQELLELVRIDPSESRLKAYPHQLSGGQRQRVMIAMALANNPDLLIADEPTTSLDMTVQARILDLISSLRCELGMAVLLITHDLRTVRDHADRVAVMHQGALVEEGSTSGIFSGGKHEYTRMLLDTTLPTEPPPAATGPCLLATRKLTVDFGLPGKMDLRNGKLWTKRRFRAVNEVDLTVFEGRNHAIVGESGSGKTTFAEAVLGFVRFSGKVEFSGRDLAVLNRKEVLSVRRCLQPVFQDPFASLNPRMTIGQIVSEGLRVHGSPSRDGLDAAKAMLKEVGIHADAVDRYPHEFSGGQRQRIAIARALVMRPRLMILDEPTSALDKPVQTMMVDLLAQLGARHGVTYVFITHDLGLVRSLCHEMTVLRDGSVVEQGLVSDIFYAPENAYTKRLLASAHL</sequence>
<dbReference type="NCBIfam" id="NF008453">
    <property type="entry name" value="PRK11308.1"/>
    <property type="match status" value="2"/>
</dbReference>
<evidence type="ECO:0000256" key="3">
    <source>
        <dbReference type="ARBA" id="ARBA00022448"/>
    </source>
</evidence>
<dbReference type="PROSITE" id="PS00211">
    <property type="entry name" value="ABC_TRANSPORTER_1"/>
    <property type="match status" value="2"/>
</dbReference>
<feature type="domain" description="ABC transporter" evidence="8">
    <location>
        <begin position="289"/>
        <end position="527"/>
    </location>
</feature>
<keyword evidence="4" id="KW-1003">Cell membrane</keyword>
<comment type="similarity">
    <text evidence="2">Belongs to the ABC transporter superfamily.</text>
</comment>
<comment type="caution">
    <text evidence="9">The sequence shown here is derived from an EMBL/GenBank/DDBJ whole genome shotgun (WGS) entry which is preliminary data.</text>
</comment>
<dbReference type="GO" id="GO:0005886">
    <property type="term" value="C:plasma membrane"/>
    <property type="evidence" value="ECO:0007669"/>
    <property type="project" value="UniProtKB-SubCell"/>
</dbReference>
<keyword evidence="7" id="KW-0472">Membrane</keyword>
<keyword evidence="10" id="KW-1185">Reference proteome</keyword>
<keyword evidence="6 9" id="KW-0067">ATP-binding</keyword>
<evidence type="ECO:0000256" key="4">
    <source>
        <dbReference type="ARBA" id="ARBA00022475"/>
    </source>
</evidence>
<dbReference type="PROSITE" id="PS50893">
    <property type="entry name" value="ABC_TRANSPORTER_2"/>
    <property type="match status" value="2"/>
</dbReference>
<evidence type="ECO:0000259" key="8">
    <source>
        <dbReference type="PROSITE" id="PS50893"/>
    </source>
</evidence>
<dbReference type="InterPro" id="IPR017871">
    <property type="entry name" value="ABC_transporter-like_CS"/>
</dbReference>
<evidence type="ECO:0000256" key="5">
    <source>
        <dbReference type="ARBA" id="ARBA00022741"/>
    </source>
</evidence>
<evidence type="ECO:0000313" key="10">
    <source>
        <dbReference type="Proteomes" id="UP000461162"/>
    </source>
</evidence>
<dbReference type="PANTHER" id="PTHR43297:SF2">
    <property type="entry name" value="DIPEPTIDE TRANSPORT ATP-BINDING PROTEIN DPPD"/>
    <property type="match status" value="1"/>
</dbReference>
<dbReference type="InterPro" id="IPR027417">
    <property type="entry name" value="P-loop_NTPase"/>
</dbReference>
<evidence type="ECO:0000256" key="6">
    <source>
        <dbReference type="ARBA" id="ARBA00022840"/>
    </source>
</evidence>
<dbReference type="InterPro" id="IPR003439">
    <property type="entry name" value="ABC_transporter-like_ATP-bd"/>
</dbReference>
<dbReference type="Gene3D" id="3.40.50.300">
    <property type="entry name" value="P-loop containing nucleotide triphosphate hydrolases"/>
    <property type="match status" value="2"/>
</dbReference>
<dbReference type="Proteomes" id="UP000461162">
    <property type="component" value="Unassembled WGS sequence"/>
</dbReference>
<protein>
    <submittedName>
        <fullName evidence="9">Dipeptide ABC transporter ATP-binding protein</fullName>
    </submittedName>
</protein>
<dbReference type="GO" id="GO:0016887">
    <property type="term" value="F:ATP hydrolysis activity"/>
    <property type="evidence" value="ECO:0007669"/>
    <property type="project" value="InterPro"/>
</dbReference>
<dbReference type="NCBIfam" id="NF007739">
    <property type="entry name" value="PRK10419.1"/>
    <property type="match status" value="2"/>
</dbReference>
<evidence type="ECO:0000313" key="9">
    <source>
        <dbReference type="EMBL" id="MUM76740.1"/>
    </source>
</evidence>
<dbReference type="GO" id="GO:0005524">
    <property type="term" value="F:ATP binding"/>
    <property type="evidence" value="ECO:0007669"/>
    <property type="project" value="UniProtKB-KW"/>
</dbReference>
<feature type="domain" description="ABC transporter" evidence="8">
    <location>
        <begin position="8"/>
        <end position="256"/>
    </location>
</feature>
<evidence type="ECO:0000256" key="1">
    <source>
        <dbReference type="ARBA" id="ARBA00004417"/>
    </source>
</evidence>
<dbReference type="Pfam" id="PF00005">
    <property type="entry name" value="ABC_tran"/>
    <property type="match status" value="2"/>
</dbReference>
<dbReference type="PANTHER" id="PTHR43297">
    <property type="entry name" value="OLIGOPEPTIDE TRANSPORT ATP-BINDING PROTEIN APPD"/>
    <property type="match status" value="1"/>
</dbReference>
<dbReference type="InterPro" id="IPR050388">
    <property type="entry name" value="ABC_Ni/Peptide_Import"/>
</dbReference>
<dbReference type="EMBL" id="WODC01000001">
    <property type="protein sequence ID" value="MUM76740.1"/>
    <property type="molecule type" value="Genomic_DNA"/>
</dbReference>
<dbReference type="InterPro" id="IPR003593">
    <property type="entry name" value="AAA+_ATPase"/>
</dbReference>
<comment type="subcellular location">
    <subcellularLocation>
        <location evidence="1">Cell inner membrane</location>
        <topology evidence="1">Peripheral membrane protein</topology>
    </subcellularLocation>
</comment>
<accession>A0A7K1KL28</accession>
<name>A0A7K1KL28_9BACT</name>